<evidence type="ECO:0000313" key="2">
    <source>
        <dbReference type="EMBL" id="TRY74416.1"/>
    </source>
</evidence>
<feature type="signal peptide" evidence="1">
    <location>
        <begin position="1"/>
        <end position="20"/>
    </location>
</feature>
<organism evidence="2 3">
    <name type="scientific">Tigriopus californicus</name>
    <name type="common">Marine copepod</name>
    <dbReference type="NCBI Taxonomy" id="6832"/>
    <lineage>
        <taxon>Eukaryota</taxon>
        <taxon>Metazoa</taxon>
        <taxon>Ecdysozoa</taxon>
        <taxon>Arthropoda</taxon>
        <taxon>Crustacea</taxon>
        <taxon>Multicrustacea</taxon>
        <taxon>Hexanauplia</taxon>
        <taxon>Copepoda</taxon>
        <taxon>Harpacticoida</taxon>
        <taxon>Harpacticidae</taxon>
        <taxon>Tigriopus</taxon>
    </lineage>
</organism>
<proteinExistence type="predicted"/>
<sequence>MRSLGFLCILVILIESSTFALELNLRDDFQFAITTRRDFNQDCSGTAELRRSGDNRLELVAEDQSKLPRSHRRNVDYLIVGTCCFEMYSKPYYRGTRELYLPGQRGTRRRLGSIAKVACPTTESK</sequence>
<name>A0A553P9R8_TIGCA</name>
<reference evidence="2 3" key="1">
    <citation type="journal article" date="2018" name="Nat. Ecol. Evol.">
        <title>Genomic signatures of mitonuclear coevolution across populations of Tigriopus californicus.</title>
        <authorList>
            <person name="Barreto F.S."/>
            <person name="Watson E.T."/>
            <person name="Lima T.G."/>
            <person name="Willett C.S."/>
            <person name="Edmands S."/>
            <person name="Li W."/>
            <person name="Burton R.S."/>
        </authorList>
    </citation>
    <scope>NUCLEOTIDE SEQUENCE [LARGE SCALE GENOMIC DNA]</scope>
    <source>
        <strain evidence="2 3">San Diego</strain>
    </source>
</reference>
<dbReference type="EMBL" id="VCGU01000005">
    <property type="protein sequence ID" value="TRY74416.1"/>
    <property type="molecule type" value="Genomic_DNA"/>
</dbReference>
<dbReference type="Proteomes" id="UP000318571">
    <property type="component" value="Chromosome 2"/>
</dbReference>
<evidence type="ECO:0008006" key="4">
    <source>
        <dbReference type="Google" id="ProtNLM"/>
    </source>
</evidence>
<dbReference type="AlphaFoldDB" id="A0A553P9R8"/>
<keyword evidence="1" id="KW-0732">Signal</keyword>
<gene>
    <name evidence="2" type="ORF">TCAL_10426</name>
</gene>
<accession>A0A553P9R8</accession>
<evidence type="ECO:0000256" key="1">
    <source>
        <dbReference type="SAM" id="SignalP"/>
    </source>
</evidence>
<protein>
    <recommendedName>
        <fullName evidence="4">Secreted protein</fullName>
    </recommendedName>
</protein>
<keyword evidence="3" id="KW-1185">Reference proteome</keyword>
<feature type="chain" id="PRO_5021789433" description="Secreted protein" evidence="1">
    <location>
        <begin position="21"/>
        <end position="125"/>
    </location>
</feature>
<evidence type="ECO:0000313" key="3">
    <source>
        <dbReference type="Proteomes" id="UP000318571"/>
    </source>
</evidence>
<comment type="caution">
    <text evidence="2">The sequence shown here is derived from an EMBL/GenBank/DDBJ whole genome shotgun (WGS) entry which is preliminary data.</text>
</comment>